<sequence length="729" mass="80906">MQQQTCISHHLQKHEVSHQSADRVNTWRPEMQQFKFEENLESQNAPTIAQRSSSNVSAMTSEGDAKLEDGNIEEAESSLRASVSLNNEEARALLGRLEYQKGNVEAALQLFDGLDTSMLVPRIKSCITEKGQQRRGRSRTEVSQSSSLHAVGLLLEAIWLKIKSLEKLGYIKEAAKECQSMLDAIEETLPRGVPQAWGEFKVQETVNMVVELLPELLKQAGLFSEAISAYRRGLLGFWNLGMDSSARIQKKLAILLLYGGVEGSAETPSTAVAEAFVPHNNIEEAILLLSILMHKSCSNSIAWDHTIMEHLCFALSVCGQSIILAQKYEEVLPGTYNRLDRWYNLSLCYSGAAENKVAVSLLRKCLGKVGKPDDVSCLLLATKLCAREDDLSSEGAEYGKRATEKACDSWDYLKGRAYHLLGVVLGRSASKNASDLVRLRLRKDALNALSKAAFYEKEDPEVAFDLGMEYAEQGNLKLALSCAKRFMELYDGASTKGWKLVALILSAQQRYEEALNTLLAASDELDKWDQVDLLHTKAKLQVVQGNPMDAIDTYRLLLALIQAQKKDSNITSGNLKGREEKTTELQVWQELAQVYVTLSQWSDAEFCLARAQAIKVYSASTWHATGTIFEARGQLPQALAAYENALYIDTQHVESRVNMAVVLSKAEGKSSAVARWFLRDSLSTEPGNHIAWYNLGLVCEEEGEIREAADCYQAAVLVAQSAPVERFTD</sequence>
<reference evidence="2" key="1">
    <citation type="journal article" date="2024" name="Proc. Natl. Acad. Sci. U.S.A.">
        <title>Extraordinary preservation of gene collinearity over three hundred million years revealed in homosporous lycophytes.</title>
        <authorList>
            <person name="Li C."/>
            <person name="Wickell D."/>
            <person name="Kuo L.Y."/>
            <person name="Chen X."/>
            <person name="Nie B."/>
            <person name="Liao X."/>
            <person name="Peng D."/>
            <person name="Ji J."/>
            <person name="Jenkins J."/>
            <person name="Williams M."/>
            <person name="Shu S."/>
            <person name="Plott C."/>
            <person name="Barry K."/>
            <person name="Rajasekar S."/>
            <person name="Grimwood J."/>
            <person name="Han X."/>
            <person name="Sun S."/>
            <person name="Hou Z."/>
            <person name="He W."/>
            <person name="Dai G."/>
            <person name="Sun C."/>
            <person name="Schmutz J."/>
            <person name="Leebens-Mack J.H."/>
            <person name="Li F.W."/>
            <person name="Wang L."/>
        </authorList>
    </citation>
    <scope>NUCLEOTIDE SEQUENCE [LARGE SCALE GENOMIC DNA]</scope>
    <source>
        <strain evidence="2">cv. PW_Plant_1</strain>
    </source>
</reference>
<gene>
    <name evidence="1" type="ORF">O6H91_07G065300</name>
</gene>
<evidence type="ECO:0000313" key="1">
    <source>
        <dbReference type="EMBL" id="KAJ7549730.1"/>
    </source>
</evidence>
<proteinExistence type="predicted"/>
<dbReference type="EMBL" id="CM055098">
    <property type="protein sequence ID" value="KAJ7549730.1"/>
    <property type="molecule type" value="Genomic_DNA"/>
</dbReference>
<dbReference type="Proteomes" id="UP001162992">
    <property type="component" value="Chromosome 7"/>
</dbReference>
<accession>A0ACC2D6A4</accession>
<comment type="caution">
    <text evidence="1">The sequence shown here is derived from an EMBL/GenBank/DDBJ whole genome shotgun (WGS) entry which is preliminary data.</text>
</comment>
<protein>
    <submittedName>
        <fullName evidence="1">Uncharacterized protein</fullName>
    </submittedName>
</protein>
<name>A0ACC2D6A4_DIPCM</name>
<keyword evidence="2" id="KW-1185">Reference proteome</keyword>
<organism evidence="1 2">
    <name type="scientific">Diphasiastrum complanatum</name>
    <name type="common">Issler's clubmoss</name>
    <name type="synonym">Lycopodium complanatum</name>
    <dbReference type="NCBI Taxonomy" id="34168"/>
    <lineage>
        <taxon>Eukaryota</taxon>
        <taxon>Viridiplantae</taxon>
        <taxon>Streptophyta</taxon>
        <taxon>Embryophyta</taxon>
        <taxon>Tracheophyta</taxon>
        <taxon>Lycopodiopsida</taxon>
        <taxon>Lycopodiales</taxon>
        <taxon>Lycopodiaceae</taxon>
        <taxon>Lycopodioideae</taxon>
        <taxon>Diphasiastrum</taxon>
    </lineage>
</organism>
<evidence type="ECO:0000313" key="2">
    <source>
        <dbReference type="Proteomes" id="UP001162992"/>
    </source>
</evidence>